<protein>
    <recommendedName>
        <fullName evidence="2 10">FAD:protein FMN transferase</fullName>
        <ecNumber evidence="1 10">2.7.1.180</ecNumber>
    </recommendedName>
    <alternativeName>
        <fullName evidence="8 10">Flavin transferase</fullName>
    </alternativeName>
</protein>
<keyword evidence="4 10" id="KW-0808">Transferase</keyword>
<comment type="catalytic activity">
    <reaction evidence="9 10">
        <text>L-threonyl-[protein] + FAD = FMN-L-threonyl-[protein] + AMP + H(+)</text>
        <dbReference type="Rhea" id="RHEA:36847"/>
        <dbReference type="Rhea" id="RHEA-COMP:11060"/>
        <dbReference type="Rhea" id="RHEA-COMP:11061"/>
        <dbReference type="ChEBI" id="CHEBI:15378"/>
        <dbReference type="ChEBI" id="CHEBI:30013"/>
        <dbReference type="ChEBI" id="CHEBI:57692"/>
        <dbReference type="ChEBI" id="CHEBI:74257"/>
        <dbReference type="ChEBI" id="CHEBI:456215"/>
        <dbReference type="EC" id="2.7.1.180"/>
    </reaction>
</comment>
<feature type="binding site" evidence="11">
    <location>
        <position position="162"/>
    </location>
    <ligand>
        <name>Mg(2+)</name>
        <dbReference type="ChEBI" id="CHEBI:18420"/>
    </ligand>
</feature>
<gene>
    <name evidence="12" type="ORF">EUU22_00865</name>
</gene>
<dbReference type="SUPFAM" id="SSF143631">
    <property type="entry name" value="ApbE-like"/>
    <property type="match status" value="1"/>
</dbReference>
<dbReference type="InterPro" id="IPR003374">
    <property type="entry name" value="ApbE-like_sf"/>
</dbReference>
<dbReference type="Pfam" id="PF02424">
    <property type="entry name" value="ApbE"/>
    <property type="match status" value="1"/>
</dbReference>
<dbReference type="RefSeq" id="WP_129330236.1">
    <property type="nucleotide sequence ID" value="NZ_SDVB01000042.1"/>
</dbReference>
<accession>A0A4Q2U110</accession>
<dbReference type="Proteomes" id="UP000291088">
    <property type="component" value="Unassembled WGS sequence"/>
</dbReference>
<evidence type="ECO:0000256" key="6">
    <source>
        <dbReference type="ARBA" id="ARBA00022827"/>
    </source>
</evidence>
<dbReference type="InterPro" id="IPR024932">
    <property type="entry name" value="ApbE"/>
</dbReference>
<dbReference type="EC" id="2.7.1.180" evidence="1 10"/>
<dbReference type="PIRSF" id="PIRSF006268">
    <property type="entry name" value="ApbE"/>
    <property type="match status" value="1"/>
</dbReference>
<evidence type="ECO:0000256" key="10">
    <source>
        <dbReference type="PIRNR" id="PIRNR006268"/>
    </source>
</evidence>
<organism evidence="12 13">
    <name type="scientific">Ciceribacter ferrooxidans</name>
    <dbReference type="NCBI Taxonomy" id="2509717"/>
    <lineage>
        <taxon>Bacteria</taxon>
        <taxon>Pseudomonadati</taxon>
        <taxon>Pseudomonadota</taxon>
        <taxon>Alphaproteobacteria</taxon>
        <taxon>Hyphomicrobiales</taxon>
        <taxon>Rhizobiaceae</taxon>
        <taxon>Ciceribacter</taxon>
    </lineage>
</organism>
<evidence type="ECO:0000256" key="5">
    <source>
        <dbReference type="ARBA" id="ARBA00022723"/>
    </source>
</evidence>
<evidence type="ECO:0000256" key="1">
    <source>
        <dbReference type="ARBA" id="ARBA00011955"/>
    </source>
</evidence>
<dbReference type="AlphaFoldDB" id="A0A4Q2U110"/>
<evidence type="ECO:0000256" key="2">
    <source>
        <dbReference type="ARBA" id="ARBA00016337"/>
    </source>
</evidence>
<comment type="caution">
    <text evidence="12">The sequence shown here is derived from an EMBL/GenBank/DDBJ whole genome shotgun (WGS) entry which is preliminary data.</text>
</comment>
<comment type="similarity">
    <text evidence="10">Belongs to the ApbE family.</text>
</comment>
<keyword evidence="3 10" id="KW-0285">Flavoprotein</keyword>
<dbReference type="PANTHER" id="PTHR30040:SF2">
    <property type="entry name" value="FAD:PROTEIN FMN TRANSFERASE"/>
    <property type="match status" value="1"/>
</dbReference>
<dbReference type="GO" id="GO:0016740">
    <property type="term" value="F:transferase activity"/>
    <property type="evidence" value="ECO:0007669"/>
    <property type="project" value="UniProtKB-UniRule"/>
</dbReference>
<sequence>MSKTSTDAIAADAPRRHVLNGTTMGTRYSAIFYGPDRVDPALPAALFAAVDAVDRQMSNWKSQSDLSRLNHVPVGEWVEVPPEMFEVLKTALHIGKLSGGAFDIGVGDAVSAWGFGPGGRQANDAAGSPISNQRPDTGEILELDAAASRVRKLAPLTLDLCGIAKGFGVDEMARCLDRFGITSYLVGIDGEMRARGEKPGREPWSVAVERPDRQNRDILGVMTLEDGAIATSGDYRHFAEVNGETVSHTIDPSEGRPVTNPVASVTVLARTCMEADALATALMVLGEKKGVAFALSRQLDVLFVLRKDGKLSEIGLGRFGGA</sequence>
<feature type="binding site" evidence="11">
    <location>
        <position position="280"/>
    </location>
    <ligand>
        <name>Mg(2+)</name>
        <dbReference type="ChEBI" id="CHEBI:18420"/>
    </ligand>
</feature>
<evidence type="ECO:0000256" key="8">
    <source>
        <dbReference type="ARBA" id="ARBA00031306"/>
    </source>
</evidence>
<dbReference type="GO" id="GO:0046872">
    <property type="term" value="F:metal ion binding"/>
    <property type="evidence" value="ECO:0007669"/>
    <property type="project" value="UniProtKB-UniRule"/>
</dbReference>
<dbReference type="EMBL" id="SDVB01000042">
    <property type="protein sequence ID" value="RYC27305.1"/>
    <property type="molecule type" value="Genomic_DNA"/>
</dbReference>
<dbReference type="PANTHER" id="PTHR30040">
    <property type="entry name" value="THIAMINE BIOSYNTHESIS LIPOPROTEIN APBE"/>
    <property type="match status" value="1"/>
</dbReference>
<evidence type="ECO:0000313" key="12">
    <source>
        <dbReference type="EMBL" id="RYC27305.1"/>
    </source>
</evidence>
<reference evidence="12 13" key="1">
    <citation type="submission" date="2019-01" db="EMBL/GenBank/DDBJ databases">
        <authorList>
            <person name="Deng T."/>
        </authorList>
    </citation>
    <scope>NUCLEOTIDE SEQUENCE [LARGE SCALE GENOMIC DNA]</scope>
    <source>
        <strain evidence="12 13">F8825</strain>
    </source>
</reference>
<evidence type="ECO:0000313" key="13">
    <source>
        <dbReference type="Proteomes" id="UP000291088"/>
    </source>
</evidence>
<keyword evidence="13" id="KW-1185">Reference proteome</keyword>
<proteinExistence type="inferred from homology"/>
<evidence type="ECO:0000256" key="3">
    <source>
        <dbReference type="ARBA" id="ARBA00022630"/>
    </source>
</evidence>
<name>A0A4Q2U110_9HYPH</name>
<dbReference type="OrthoDB" id="9778595at2"/>
<evidence type="ECO:0000256" key="7">
    <source>
        <dbReference type="ARBA" id="ARBA00022842"/>
    </source>
</evidence>
<keyword evidence="7 10" id="KW-0460">Magnesium</keyword>
<evidence type="ECO:0000256" key="11">
    <source>
        <dbReference type="PIRSR" id="PIRSR006268-2"/>
    </source>
</evidence>
<evidence type="ECO:0000256" key="9">
    <source>
        <dbReference type="ARBA" id="ARBA00048540"/>
    </source>
</evidence>
<keyword evidence="5 10" id="KW-0479">Metal-binding</keyword>
<comment type="cofactor">
    <cofactor evidence="11">
        <name>Mg(2+)</name>
        <dbReference type="ChEBI" id="CHEBI:18420"/>
    </cofactor>
    <cofactor evidence="11">
        <name>Mn(2+)</name>
        <dbReference type="ChEBI" id="CHEBI:29035"/>
    </cofactor>
    <text evidence="11">Magnesium. Can also use manganese.</text>
</comment>
<keyword evidence="6 10" id="KW-0274">FAD</keyword>
<evidence type="ECO:0000256" key="4">
    <source>
        <dbReference type="ARBA" id="ARBA00022679"/>
    </source>
</evidence>
<feature type="binding site" evidence="11">
    <location>
        <position position="276"/>
    </location>
    <ligand>
        <name>Mg(2+)</name>
        <dbReference type="ChEBI" id="CHEBI:18420"/>
    </ligand>
</feature>
<dbReference type="Gene3D" id="3.10.520.10">
    <property type="entry name" value="ApbE-like domains"/>
    <property type="match status" value="1"/>
</dbReference>